<evidence type="ECO:0000259" key="3">
    <source>
        <dbReference type="PROSITE" id="PS50015"/>
    </source>
</evidence>
<dbReference type="GO" id="GO:0042742">
    <property type="term" value="P:defense response to bacterium"/>
    <property type="evidence" value="ECO:0007669"/>
    <property type="project" value="InterPro"/>
</dbReference>
<evidence type="ECO:0000256" key="1">
    <source>
        <dbReference type="ARBA" id="ARBA00023157"/>
    </source>
</evidence>
<dbReference type="GO" id="GO:0006629">
    <property type="term" value="P:lipid metabolic process"/>
    <property type="evidence" value="ECO:0007669"/>
    <property type="project" value="InterPro"/>
</dbReference>
<reference evidence="4 5" key="1">
    <citation type="submission" date="2024-01" db="EMBL/GenBank/DDBJ databases">
        <authorList>
            <person name="Alioto T."/>
            <person name="Alioto T."/>
            <person name="Gomez Garrido J."/>
        </authorList>
    </citation>
    <scope>NUCLEOTIDE SEQUENCE [LARGE SCALE GENOMIC DNA]</scope>
</reference>
<organism evidence="4 5">
    <name type="scientific">Scomber scombrus</name>
    <name type="common">Atlantic mackerel</name>
    <name type="synonym">Scomber vernalis</name>
    <dbReference type="NCBI Taxonomy" id="13677"/>
    <lineage>
        <taxon>Eukaryota</taxon>
        <taxon>Metazoa</taxon>
        <taxon>Chordata</taxon>
        <taxon>Craniata</taxon>
        <taxon>Vertebrata</taxon>
        <taxon>Euteleostomi</taxon>
        <taxon>Actinopterygii</taxon>
        <taxon>Neopterygii</taxon>
        <taxon>Teleostei</taxon>
        <taxon>Neoteleostei</taxon>
        <taxon>Acanthomorphata</taxon>
        <taxon>Pelagiaria</taxon>
        <taxon>Scombriformes</taxon>
        <taxon>Scombridae</taxon>
        <taxon>Scomber</taxon>
    </lineage>
</organism>
<accession>A0AAV1NBN5</accession>
<dbReference type="GO" id="GO:0031640">
    <property type="term" value="P:killing of cells of another organism"/>
    <property type="evidence" value="ECO:0007669"/>
    <property type="project" value="TreeGrafter"/>
</dbReference>
<dbReference type="InterPro" id="IPR011001">
    <property type="entry name" value="Saposin-like"/>
</dbReference>
<dbReference type="SMART" id="SM00741">
    <property type="entry name" value="SapB"/>
    <property type="match status" value="1"/>
</dbReference>
<dbReference type="EMBL" id="CAWUFR010000027">
    <property type="protein sequence ID" value="CAK6956889.1"/>
    <property type="molecule type" value="Genomic_DNA"/>
</dbReference>
<gene>
    <name evidence="4" type="ORF">FSCOSCO3_A024528</name>
</gene>
<name>A0AAV1NBN5_SCOSC</name>
<keyword evidence="5" id="KW-1185">Reference proteome</keyword>
<dbReference type="InterPro" id="IPR038847">
    <property type="entry name" value="Granulysin-like"/>
</dbReference>
<dbReference type="PANTHER" id="PTHR15541">
    <property type="entry name" value="GRANULYSIN RELATED"/>
    <property type="match status" value="1"/>
</dbReference>
<dbReference type="InterPro" id="IPR008139">
    <property type="entry name" value="SaposinB_dom"/>
</dbReference>
<dbReference type="Pfam" id="PF05184">
    <property type="entry name" value="SapB_1"/>
    <property type="match status" value="1"/>
</dbReference>
<dbReference type="PANTHER" id="PTHR15541:SF2">
    <property type="entry name" value="GRANULYSIN"/>
    <property type="match status" value="1"/>
</dbReference>
<evidence type="ECO:0000256" key="2">
    <source>
        <dbReference type="SAM" id="SignalP"/>
    </source>
</evidence>
<feature type="signal peptide" evidence="2">
    <location>
        <begin position="1"/>
        <end position="21"/>
    </location>
</feature>
<dbReference type="SUPFAM" id="SSF47862">
    <property type="entry name" value="Saposin"/>
    <property type="match status" value="1"/>
</dbReference>
<proteinExistence type="predicted"/>
<evidence type="ECO:0000313" key="5">
    <source>
        <dbReference type="Proteomes" id="UP001314229"/>
    </source>
</evidence>
<dbReference type="Proteomes" id="UP001314229">
    <property type="component" value="Unassembled WGS sequence"/>
</dbReference>
<dbReference type="Gene3D" id="1.10.225.10">
    <property type="entry name" value="Saposin-like"/>
    <property type="match status" value="1"/>
</dbReference>
<feature type="domain" description="Saposin B-type" evidence="3">
    <location>
        <begin position="59"/>
        <end position="135"/>
    </location>
</feature>
<dbReference type="GO" id="GO:0044194">
    <property type="term" value="C:cytolytic granule"/>
    <property type="evidence" value="ECO:0007669"/>
    <property type="project" value="TreeGrafter"/>
</dbReference>
<dbReference type="GO" id="GO:0061844">
    <property type="term" value="P:antimicrobial humoral immune response mediated by antimicrobial peptide"/>
    <property type="evidence" value="ECO:0007669"/>
    <property type="project" value="TreeGrafter"/>
</dbReference>
<comment type="caution">
    <text evidence="4">The sequence shown here is derived from an EMBL/GenBank/DDBJ whole genome shotgun (WGS) entry which is preliminary data.</text>
</comment>
<sequence>MTMTSAISIALLLLSATVVNSWKSLEDQTEAMGDVSQFEEYIQETNHHAEMERFPNPSLSPDCKACHHIIGNVQKKLGSNKSKEEIESLLEKSCSDASWLRPTCNKIIRDSKVKLIDAIAKGGTPESLCAELKYC</sequence>
<protein>
    <submittedName>
        <fullName evidence="4">Antimicrobial peptide NK-lysin-like</fullName>
    </submittedName>
</protein>
<dbReference type="InterPro" id="IPR007856">
    <property type="entry name" value="SapB_1"/>
</dbReference>
<evidence type="ECO:0000313" key="4">
    <source>
        <dbReference type="EMBL" id="CAK6956889.1"/>
    </source>
</evidence>
<dbReference type="PROSITE" id="PS50015">
    <property type="entry name" value="SAP_B"/>
    <property type="match status" value="1"/>
</dbReference>
<feature type="chain" id="PRO_5043796726" evidence="2">
    <location>
        <begin position="22"/>
        <end position="135"/>
    </location>
</feature>
<dbReference type="AlphaFoldDB" id="A0AAV1NBN5"/>
<keyword evidence="1" id="KW-1015">Disulfide bond</keyword>
<keyword evidence="2" id="KW-0732">Signal</keyword>